<dbReference type="CDD" id="cd00130">
    <property type="entry name" value="PAS"/>
    <property type="match status" value="1"/>
</dbReference>
<reference evidence="4 5" key="1">
    <citation type="submission" date="2018-10" db="EMBL/GenBank/DDBJ databases">
        <title>Genome sequencing of Arthrobacter oryzae TNB02.</title>
        <authorList>
            <person name="Cho Y.-J."/>
            <person name="Cho A."/>
            <person name="Kim O.-S."/>
        </authorList>
    </citation>
    <scope>NUCLEOTIDE SEQUENCE [LARGE SCALE GENOMIC DNA]</scope>
    <source>
        <strain evidence="4 5">TNB02</strain>
    </source>
</reference>
<feature type="transmembrane region" description="Helical" evidence="1">
    <location>
        <begin position="46"/>
        <end position="65"/>
    </location>
</feature>
<name>A0A3N0C7J3_9MICC</name>
<dbReference type="SMART" id="SM00052">
    <property type="entry name" value="EAL"/>
    <property type="match status" value="1"/>
</dbReference>
<evidence type="ECO:0000313" key="5">
    <source>
        <dbReference type="Proteomes" id="UP000273807"/>
    </source>
</evidence>
<keyword evidence="1" id="KW-0812">Transmembrane</keyword>
<dbReference type="EMBL" id="RBED01000045">
    <property type="protein sequence ID" value="RNL59171.1"/>
    <property type="molecule type" value="Genomic_DNA"/>
</dbReference>
<dbReference type="InterPro" id="IPR000014">
    <property type="entry name" value="PAS"/>
</dbReference>
<evidence type="ECO:0000259" key="2">
    <source>
        <dbReference type="PROSITE" id="PS50112"/>
    </source>
</evidence>
<dbReference type="InterPro" id="IPR013767">
    <property type="entry name" value="PAS_fold"/>
</dbReference>
<keyword evidence="1" id="KW-1133">Transmembrane helix</keyword>
<dbReference type="RefSeq" id="WP_123253941.1">
    <property type="nucleotide sequence ID" value="NZ_RBED01000045.1"/>
</dbReference>
<feature type="transmembrane region" description="Helical" evidence="1">
    <location>
        <begin position="14"/>
        <end position="34"/>
    </location>
</feature>
<dbReference type="Pfam" id="PF00563">
    <property type="entry name" value="EAL"/>
    <property type="match status" value="1"/>
</dbReference>
<sequence>MTGRESGTPRVRDVLVCVLVVQVVFALTAGAALILDPGGILAGPAAQWLAGLVIVTPVTMAIVLAERFRRGHRAERTHARHEAQLMDTVLSTSHEWVWAVNDRGLFTFSSPASAGLLGWEPAELIGQRYDLVIDAGDLARAKVDVAAATGPGWSGVVIRCRHRDGSAVWMDVSGMARPPTEGRRAGFEGTSRVLPPLTAREAIDSHSREQIQRMIDQNMLLTAFQPIQSLSTGKLLGVEALARFVDEDGAGTEFWFTEAAVVGLLGELEFAALETALATAPALPPGIYVALNISPETCLDPRLPGLLQRSGLPLTRIVLELTERLEVTEYGPLLSVLAPLRAEGLRIAVDDAGSGFASMRHVLRIRPDIIKLDRSLIAGIDDDQGRHALGAALLEFARQIGATLVAEGIETPEELAAVAGIGMTAGQGYLIGRPSIHPQDWAAWNETSRPGPGTGQP</sequence>
<proteinExistence type="predicted"/>
<dbReference type="SUPFAM" id="SSF141868">
    <property type="entry name" value="EAL domain-like"/>
    <property type="match status" value="1"/>
</dbReference>
<dbReference type="Gene3D" id="3.20.20.450">
    <property type="entry name" value="EAL domain"/>
    <property type="match status" value="1"/>
</dbReference>
<dbReference type="AlphaFoldDB" id="A0A3N0C7J3"/>
<protein>
    <submittedName>
        <fullName evidence="4">EAL domain-containing protein</fullName>
    </submittedName>
</protein>
<keyword evidence="5" id="KW-1185">Reference proteome</keyword>
<dbReference type="InterPro" id="IPR035965">
    <property type="entry name" value="PAS-like_dom_sf"/>
</dbReference>
<comment type="caution">
    <text evidence="4">The sequence shown here is derived from an EMBL/GenBank/DDBJ whole genome shotgun (WGS) entry which is preliminary data.</text>
</comment>
<dbReference type="InterPro" id="IPR001633">
    <property type="entry name" value="EAL_dom"/>
</dbReference>
<dbReference type="OrthoDB" id="23692at2"/>
<evidence type="ECO:0000259" key="3">
    <source>
        <dbReference type="PROSITE" id="PS50883"/>
    </source>
</evidence>
<feature type="domain" description="PAS" evidence="2">
    <location>
        <begin position="82"/>
        <end position="132"/>
    </location>
</feature>
<dbReference type="SMART" id="SM00091">
    <property type="entry name" value="PAS"/>
    <property type="match status" value="1"/>
</dbReference>
<dbReference type="PANTHER" id="PTHR33121:SF76">
    <property type="entry name" value="SIGNALING PROTEIN"/>
    <property type="match status" value="1"/>
</dbReference>
<gene>
    <name evidence="4" type="ORF">D7003_02615</name>
</gene>
<dbReference type="Pfam" id="PF00989">
    <property type="entry name" value="PAS"/>
    <property type="match status" value="1"/>
</dbReference>
<dbReference type="InterPro" id="IPR035919">
    <property type="entry name" value="EAL_sf"/>
</dbReference>
<dbReference type="CDD" id="cd01948">
    <property type="entry name" value="EAL"/>
    <property type="match status" value="1"/>
</dbReference>
<dbReference type="PROSITE" id="PS50883">
    <property type="entry name" value="EAL"/>
    <property type="match status" value="1"/>
</dbReference>
<organism evidence="4 5">
    <name type="scientific">Arthrobacter oryzae</name>
    <dbReference type="NCBI Taxonomy" id="409290"/>
    <lineage>
        <taxon>Bacteria</taxon>
        <taxon>Bacillati</taxon>
        <taxon>Actinomycetota</taxon>
        <taxon>Actinomycetes</taxon>
        <taxon>Micrococcales</taxon>
        <taxon>Micrococcaceae</taxon>
        <taxon>Arthrobacter</taxon>
    </lineage>
</organism>
<dbReference type="Proteomes" id="UP000273807">
    <property type="component" value="Unassembled WGS sequence"/>
</dbReference>
<accession>A0A3N0C7J3</accession>
<dbReference type="PANTHER" id="PTHR33121">
    <property type="entry name" value="CYCLIC DI-GMP PHOSPHODIESTERASE PDEF"/>
    <property type="match status" value="1"/>
</dbReference>
<evidence type="ECO:0000256" key="1">
    <source>
        <dbReference type="SAM" id="Phobius"/>
    </source>
</evidence>
<evidence type="ECO:0000313" key="4">
    <source>
        <dbReference type="EMBL" id="RNL59171.1"/>
    </source>
</evidence>
<dbReference type="GO" id="GO:0071111">
    <property type="term" value="F:cyclic-guanylate-specific phosphodiesterase activity"/>
    <property type="evidence" value="ECO:0007669"/>
    <property type="project" value="InterPro"/>
</dbReference>
<dbReference type="Gene3D" id="3.30.450.20">
    <property type="entry name" value="PAS domain"/>
    <property type="match status" value="1"/>
</dbReference>
<dbReference type="SUPFAM" id="SSF55785">
    <property type="entry name" value="PYP-like sensor domain (PAS domain)"/>
    <property type="match status" value="1"/>
</dbReference>
<dbReference type="InterPro" id="IPR050706">
    <property type="entry name" value="Cyclic-di-GMP_PDE-like"/>
</dbReference>
<feature type="domain" description="EAL" evidence="3">
    <location>
        <begin position="204"/>
        <end position="448"/>
    </location>
</feature>
<keyword evidence="1" id="KW-0472">Membrane</keyword>
<dbReference type="GO" id="GO:0006355">
    <property type="term" value="P:regulation of DNA-templated transcription"/>
    <property type="evidence" value="ECO:0007669"/>
    <property type="project" value="InterPro"/>
</dbReference>
<dbReference type="NCBIfam" id="TIGR00229">
    <property type="entry name" value="sensory_box"/>
    <property type="match status" value="1"/>
</dbReference>
<dbReference type="PROSITE" id="PS50112">
    <property type="entry name" value="PAS"/>
    <property type="match status" value="1"/>
</dbReference>